<evidence type="ECO:0000313" key="3">
    <source>
        <dbReference type="Proteomes" id="UP000886523"/>
    </source>
</evidence>
<dbReference type="PROSITE" id="PS50076">
    <property type="entry name" value="DNAJ_2"/>
    <property type="match status" value="1"/>
</dbReference>
<dbReference type="SUPFAM" id="SSF46565">
    <property type="entry name" value="Chaperone J-domain"/>
    <property type="match status" value="1"/>
</dbReference>
<gene>
    <name evidence="2" type="ORF">BS47DRAFT_1345245</name>
</gene>
<feature type="domain" description="J" evidence="1">
    <location>
        <begin position="9"/>
        <end position="79"/>
    </location>
</feature>
<dbReference type="Gene3D" id="1.10.287.110">
    <property type="entry name" value="DnaJ domain"/>
    <property type="match status" value="1"/>
</dbReference>
<comment type="caution">
    <text evidence="2">The sequence shown here is derived from an EMBL/GenBank/DDBJ whole genome shotgun (WGS) entry which is preliminary data.</text>
</comment>
<proteinExistence type="predicted"/>
<dbReference type="InterPro" id="IPR036869">
    <property type="entry name" value="J_dom_sf"/>
</dbReference>
<name>A0A9P6DSY5_9AGAM</name>
<dbReference type="OrthoDB" id="442087at2759"/>
<evidence type="ECO:0000313" key="2">
    <source>
        <dbReference type="EMBL" id="KAF9512647.1"/>
    </source>
</evidence>
<evidence type="ECO:0000259" key="1">
    <source>
        <dbReference type="PROSITE" id="PS50076"/>
    </source>
</evidence>
<reference evidence="2" key="1">
    <citation type="journal article" date="2020" name="Nat. Commun.">
        <title>Large-scale genome sequencing of mycorrhizal fungi provides insights into the early evolution of symbiotic traits.</title>
        <authorList>
            <person name="Miyauchi S."/>
            <person name="Kiss E."/>
            <person name="Kuo A."/>
            <person name="Drula E."/>
            <person name="Kohler A."/>
            <person name="Sanchez-Garcia M."/>
            <person name="Morin E."/>
            <person name="Andreopoulos B."/>
            <person name="Barry K.W."/>
            <person name="Bonito G."/>
            <person name="Buee M."/>
            <person name="Carver A."/>
            <person name="Chen C."/>
            <person name="Cichocki N."/>
            <person name="Clum A."/>
            <person name="Culley D."/>
            <person name="Crous P.W."/>
            <person name="Fauchery L."/>
            <person name="Girlanda M."/>
            <person name="Hayes R.D."/>
            <person name="Keri Z."/>
            <person name="LaButti K."/>
            <person name="Lipzen A."/>
            <person name="Lombard V."/>
            <person name="Magnuson J."/>
            <person name="Maillard F."/>
            <person name="Murat C."/>
            <person name="Nolan M."/>
            <person name="Ohm R.A."/>
            <person name="Pangilinan J."/>
            <person name="Pereira M.F."/>
            <person name="Perotto S."/>
            <person name="Peter M."/>
            <person name="Pfister S."/>
            <person name="Riley R."/>
            <person name="Sitrit Y."/>
            <person name="Stielow J.B."/>
            <person name="Szollosi G."/>
            <person name="Zifcakova L."/>
            <person name="Stursova M."/>
            <person name="Spatafora J.W."/>
            <person name="Tedersoo L."/>
            <person name="Vaario L.M."/>
            <person name="Yamada A."/>
            <person name="Yan M."/>
            <person name="Wang P."/>
            <person name="Xu J."/>
            <person name="Bruns T."/>
            <person name="Baldrian P."/>
            <person name="Vilgalys R."/>
            <person name="Dunand C."/>
            <person name="Henrissat B."/>
            <person name="Grigoriev I.V."/>
            <person name="Hibbett D."/>
            <person name="Nagy L.G."/>
            <person name="Martin F.M."/>
        </authorList>
    </citation>
    <scope>NUCLEOTIDE SEQUENCE</scope>
    <source>
        <strain evidence="2">UP504</strain>
    </source>
</reference>
<dbReference type="InterPro" id="IPR050817">
    <property type="entry name" value="DjlA_DnaK_co-chaperone"/>
</dbReference>
<dbReference type="InterPro" id="IPR001623">
    <property type="entry name" value="DnaJ_domain"/>
</dbReference>
<keyword evidence="3" id="KW-1185">Reference proteome</keyword>
<organism evidence="2 3">
    <name type="scientific">Hydnum rufescens UP504</name>
    <dbReference type="NCBI Taxonomy" id="1448309"/>
    <lineage>
        <taxon>Eukaryota</taxon>
        <taxon>Fungi</taxon>
        <taxon>Dikarya</taxon>
        <taxon>Basidiomycota</taxon>
        <taxon>Agaricomycotina</taxon>
        <taxon>Agaricomycetes</taxon>
        <taxon>Cantharellales</taxon>
        <taxon>Hydnaceae</taxon>
        <taxon>Hydnum</taxon>
    </lineage>
</organism>
<dbReference type="Proteomes" id="UP000886523">
    <property type="component" value="Unassembled WGS sequence"/>
</dbReference>
<dbReference type="PRINTS" id="PR00625">
    <property type="entry name" value="JDOMAIN"/>
</dbReference>
<dbReference type="CDD" id="cd06257">
    <property type="entry name" value="DnaJ"/>
    <property type="match status" value="1"/>
</dbReference>
<accession>A0A9P6DSY5</accession>
<dbReference type="EMBL" id="MU128984">
    <property type="protein sequence ID" value="KAF9512647.1"/>
    <property type="molecule type" value="Genomic_DNA"/>
</dbReference>
<sequence>MVNQQALPAYYDILHLAPTATTEDVKNAYRKESLRTHPDRAPNASPEEKRVLTEKFQAVADAYYVLSNPQRRGEYDALLRARSTTSDGSSSSSFSSTEPSASAAFFEQFKAYFSRPPPEAGTASSDIPTPGEAWGGGVRPDAQGVFADVERHVSWWSYIGALSGASLGFILANIPGAVAGGLTGSWLGAVRDAKGKPVMTVFARLEGGQKAQILKAIALKVFGSLGSI</sequence>
<protein>
    <recommendedName>
        <fullName evidence="1">J domain-containing protein</fullName>
    </recommendedName>
</protein>
<dbReference type="AlphaFoldDB" id="A0A9P6DSY5"/>
<dbReference type="Pfam" id="PF00226">
    <property type="entry name" value="DnaJ"/>
    <property type="match status" value="1"/>
</dbReference>
<dbReference type="PANTHER" id="PTHR24074">
    <property type="entry name" value="CO-CHAPERONE PROTEIN DJLA"/>
    <property type="match status" value="1"/>
</dbReference>
<dbReference type="SMART" id="SM00271">
    <property type="entry name" value="DnaJ"/>
    <property type="match status" value="1"/>
</dbReference>